<keyword evidence="4" id="KW-1185">Reference proteome</keyword>
<dbReference type="AlphaFoldDB" id="A0A9W9RY35"/>
<feature type="domain" description="Carrier" evidence="2">
    <location>
        <begin position="143"/>
        <end position="195"/>
    </location>
</feature>
<proteinExistence type="predicted"/>
<feature type="compositionally biased region" description="Low complexity" evidence="1">
    <location>
        <begin position="129"/>
        <end position="140"/>
    </location>
</feature>
<dbReference type="GeneID" id="81465796"/>
<dbReference type="InterPro" id="IPR009081">
    <property type="entry name" value="PP-bd_ACP"/>
</dbReference>
<dbReference type="InterPro" id="IPR036736">
    <property type="entry name" value="ACP-like_sf"/>
</dbReference>
<accession>A0A9W9RY35</accession>
<evidence type="ECO:0000313" key="4">
    <source>
        <dbReference type="Proteomes" id="UP001147752"/>
    </source>
</evidence>
<evidence type="ECO:0000256" key="1">
    <source>
        <dbReference type="SAM" id="MobiDB-lite"/>
    </source>
</evidence>
<dbReference type="RefSeq" id="XP_056577464.1">
    <property type="nucleotide sequence ID" value="XM_056726613.1"/>
</dbReference>
<gene>
    <name evidence="3" type="ORF">N7517_008884</name>
</gene>
<organism evidence="3 4">
    <name type="scientific">Penicillium concentricum</name>
    <dbReference type="NCBI Taxonomy" id="293559"/>
    <lineage>
        <taxon>Eukaryota</taxon>
        <taxon>Fungi</taxon>
        <taxon>Dikarya</taxon>
        <taxon>Ascomycota</taxon>
        <taxon>Pezizomycotina</taxon>
        <taxon>Eurotiomycetes</taxon>
        <taxon>Eurotiomycetidae</taxon>
        <taxon>Eurotiales</taxon>
        <taxon>Aspergillaceae</taxon>
        <taxon>Penicillium</taxon>
    </lineage>
</organism>
<dbReference type="GO" id="GO:0044550">
    <property type="term" value="P:secondary metabolite biosynthetic process"/>
    <property type="evidence" value="ECO:0007669"/>
    <property type="project" value="UniProtKB-ARBA"/>
</dbReference>
<reference evidence="3" key="2">
    <citation type="journal article" date="2023" name="IMA Fungus">
        <title>Comparative genomic study of the Penicillium genus elucidates a diverse pangenome and 15 lateral gene transfer events.</title>
        <authorList>
            <person name="Petersen C."/>
            <person name="Sorensen T."/>
            <person name="Nielsen M.R."/>
            <person name="Sondergaard T.E."/>
            <person name="Sorensen J.L."/>
            <person name="Fitzpatrick D.A."/>
            <person name="Frisvad J.C."/>
            <person name="Nielsen K.L."/>
        </authorList>
    </citation>
    <scope>NUCLEOTIDE SEQUENCE</scope>
    <source>
        <strain evidence="3">IBT 3081</strain>
    </source>
</reference>
<dbReference type="PROSITE" id="PS50075">
    <property type="entry name" value="CARRIER"/>
    <property type="match status" value="1"/>
</dbReference>
<evidence type="ECO:0000313" key="3">
    <source>
        <dbReference type="EMBL" id="KAJ5365998.1"/>
    </source>
</evidence>
<dbReference type="InterPro" id="IPR042104">
    <property type="entry name" value="PKS_dehydratase_sf"/>
</dbReference>
<sequence length="195" mass="21451">MEATAEVTLAANERLDQWTVPSFHIDSVAHLAEFILNGGNALDPRKNFYVTPGWNSMRFARPLVADDRYVSYVKMMPIHKQPGLFEGNVVGLVEGITFRSSPRMLLDELSSPPGLEEVSSYEDESENGVSSTPPTRVSSPDYSAVNPIVQRAMVLISTETEIDLHGLTDETEFASIGVDSLLSLVLAQKFGSEFK</sequence>
<protein>
    <recommendedName>
        <fullName evidence="2">Carrier domain-containing protein</fullName>
    </recommendedName>
</protein>
<dbReference type="EMBL" id="JAPZBT010000003">
    <property type="protein sequence ID" value="KAJ5365998.1"/>
    <property type="molecule type" value="Genomic_DNA"/>
</dbReference>
<comment type="caution">
    <text evidence="3">The sequence shown here is derived from an EMBL/GenBank/DDBJ whole genome shotgun (WGS) entry which is preliminary data.</text>
</comment>
<reference evidence="3" key="1">
    <citation type="submission" date="2022-12" db="EMBL/GenBank/DDBJ databases">
        <authorList>
            <person name="Petersen C."/>
        </authorList>
    </citation>
    <scope>NUCLEOTIDE SEQUENCE</scope>
    <source>
        <strain evidence="3">IBT 3081</strain>
    </source>
</reference>
<evidence type="ECO:0000259" key="2">
    <source>
        <dbReference type="PROSITE" id="PS50075"/>
    </source>
</evidence>
<feature type="region of interest" description="Disordered" evidence="1">
    <location>
        <begin position="109"/>
        <end position="142"/>
    </location>
</feature>
<dbReference type="Proteomes" id="UP001147752">
    <property type="component" value="Unassembled WGS sequence"/>
</dbReference>
<dbReference type="OrthoDB" id="329835at2759"/>
<dbReference type="Gene3D" id="3.10.129.110">
    <property type="entry name" value="Polyketide synthase dehydratase"/>
    <property type="match status" value="1"/>
</dbReference>
<name>A0A9W9RY35_9EURO</name>
<dbReference type="Gene3D" id="1.10.1200.10">
    <property type="entry name" value="ACP-like"/>
    <property type="match status" value="1"/>
</dbReference>